<evidence type="ECO:0000256" key="1">
    <source>
        <dbReference type="SAM" id="MobiDB-lite"/>
    </source>
</evidence>
<organism evidence="2 3">
    <name type="scientific">Eumeta variegata</name>
    <name type="common">Bagworm moth</name>
    <name type="synonym">Eumeta japonica</name>
    <dbReference type="NCBI Taxonomy" id="151549"/>
    <lineage>
        <taxon>Eukaryota</taxon>
        <taxon>Metazoa</taxon>
        <taxon>Ecdysozoa</taxon>
        <taxon>Arthropoda</taxon>
        <taxon>Hexapoda</taxon>
        <taxon>Insecta</taxon>
        <taxon>Pterygota</taxon>
        <taxon>Neoptera</taxon>
        <taxon>Endopterygota</taxon>
        <taxon>Lepidoptera</taxon>
        <taxon>Glossata</taxon>
        <taxon>Ditrysia</taxon>
        <taxon>Tineoidea</taxon>
        <taxon>Psychidae</taxon>
        <taxon>Oiketicinae</taxon>
        <taxon>Eumeta</taxon>
    </lineage>
</organism>
<gene>
    <name evidence="2" type="ORF">EVAR_70641_1</name>
</gene>
<proteinExistence type="predicted"/>
<dbReference type="EMBL" id="BGZK01008630">
    <property type="protein sequence ID" value="GBP09208.1"/>
    <property type="molecule type" value="Genomic_DNA"/>
</dbReference>
<evidence type="ECO:0000313" key="2">
    <source>
        <dbReference type="EMBL" id="GBP09208.1"/>
    </source>
</evidence>
<feature type="region of interest" description="Disordered" evidence="1">
    <location>
        <begin position="1"/>
        <end position="51"/>
    </location>
</feature>
<reference evidence="2 3" key="1">
    <citation type="journal article" date="2019" name="Commun. Biol.">
        <title>The bagworm genome reveals a unique fibroin gene that provides high tensile strength.</title>
        <authorList>
            <person name="Kono N."/>
            <person name="Nakamura H."/>
            <person name="Ohtoshi R."/>
            <person name="Tomita M."/>
            <person name="Numata K."/>
            <person name="Arakawa K."/>
        </authorList>
    </citation>
    <scope>NUCLEOTIDE SEQUENCE [LARGE SCALE GENOMIC DNA]</scope>
</reference>
<feature type="compositionally biased region" description="Polar residues" evidence="1">
    <location>
        <begin position="1"/>
        <end position="31"/>
    </location>
</feature>
<name>A0A4C1T6V6_EUMVA</name>
<feature type="compositionally biased region" description="Polar residues" evidence="1">
    <location>
        <begin position="142"/>
        <end position="165"/>
    </location>
</feature>
<dbReference type="AlphaFoldDB" id="A0A4C1T6V6"/>
<keyword evidence="3" id="KW-1185">Reference proteome</keyword>
<feature type="region of interest" description="Disordered" evidence="1">
    <location>
        <begin position="98"/>
        <end position="165"/>
    </location>
</feature>
<accession>A0A4C1T6V6</accession>
<feature type="compositionally biased region" description="Basic and acidic residues" evidence="1">
    <location>
        <begin position="34"/>
        <end position="51"/>
    </location>
</feature>
<sequence length="165" mass="19033">MQPSTLNSNKNTTGPSVSKPTATGTNKSSITYGEYKRRQLEKKLEMERKREEEYKANLELEERKKLEQNKNKGVQDIRSQILTTLDPCKEVLYSMWKQQNQSMEIPEKKTDQNKEANNTKELKINSYVNSSESSKEKYKSNQFNNAKVSNSITNSKASTKQSKIK</sequence>
<dbReference type="Proteomes" id="UP000299102">
    <property type="component" value="Unassembled WGS sequence"/>
</dbReference>
<evidence type="ECO:0000313" key="3">
    <source>
        <dbReference type="Proteomes" id="UP000299102"/>
    </source>
</evidence>
<feature type="compositionally biased region" description="Basic and acidic residues" evidence="1">
    <location>
        <begin position="105"/>
        <end position="123"/>
    </location>
</feature>
<comment type="caution">
    <text evidence="2">The sequence shown here is derived from an EMBL/GenBank/DDBJ whole genome shotgun (WGS) entry which is preliminary data.</text>
</comment>
<protein>
    <submittedName>
        <fullName evidence="2">Uncharacterized protein</fullName>
    </submittedName>
</protein>